<reference evidence="2" key="1">
    <citation type="journal article" date="2020" name="Stud. Mycol.">
        <title>101 Dothideomycetes genomes: a test case for predicting lifestyles and emergence of pathogens.</title>
        <authorList>
            <person name="Haridas S."/>
            <person name="Albert R."/>
            <person name="Binder M."/>
            <person name="Bloem J."/>
            <person name="Labutti K."/>
            <person name="Salamov A."/>
            <person name="Andreopoulos B."/>
            <person name="Baker S."/>
            <person name="Barry K."/>
            <person name="Bills G."/>
            <person name="Bluhm B."/>
            <person name="Cannon C."/>
            <person name="Castanera R."/>
            <person name="Culley D."/>
            <person name="Daum C."/>
            <person name="Ezra D."/>
            <person name="Gonzalez J."/>
            <person name="Henrissat B."/>
            <person name="Kuo A."/>
            <person name="Liang C."/>
            <person name="Lipzen A."/>
            <person name="Lutzoni F."/>
            <person name="Magnuson J."/>
            <person name="Mondo S."/>
            <person name="Nolan M."/>
            <person name="Ohm R."/>
            <person name="Pangilinan J."/>
            <person name="Park H.-J."/>
            <person name="Ramirez L."/>
            <person name="Alfaro M."/>
            <person name="Sun H."/>
            <person name="Tritt A."/>
            <person name="Yoshinaga Y."/>
            <person name="Zwiers L.-H."/>
            <person name="Turgeon B."/>
            <person name="Goodwin S."/>
            <person name="Spatafora J."/>
            <person name="Crous P."/>
            <person name="Grigoriev I."/>
        </authorList>
    </citation>
    <scope>NUCLEOTIDE SEQUENCE</scope>
    <source>
        <strain evidence="2">CBS 113389</strain>
    </source>
</reference>
<dbReference type="InterPro" id="IPR029063">
    <property type="entry name" value="SAM-dependent_MTases_sf"/>
</dbReference>
<keyword evidence="2" id="KW-0489">Methyltransferase</keyword>
<protein>
    <submittedName>
        <fullName evidence="2">S-adenosyl-L-methionine-dependent methyltransferase</fullName>
    </submittedName>
</protein>
<evidence type="ECO:0000313" key="2">
    <source>
        <dbReference type="EMBL" id="KAF2480406.1"/>
    </source>
</evidence>
<feature type="domain" description="Methyltransferase" evidence="1">
    <location>
        <begin position="23"/>
        <end position="147"/>
    </location>
</feature>
<dbReference type="GeneID" id="54472486"/>
<dbReference type="RefSeq" id="XP_033586976.1">
    <property type="nucleotide sequence ID" value="XM_033731484.1"/>
</dbReference>
<dbReference type="AlphaFoldDB" id="A0A6A6PKS6"/>
<gene>
    <name evidence="2" type="ORF">BDY17DRAFT_255002</name>
</gene>
<dbReference type="Proteomes" id="UP000799767">
    <property type="component" value="Unassembled WGS sequence"/>
</dbReference>
<dbReference type="CDD" id="cd02440">
    <property type="entry name" value="AdoMet_MTases"/>
    <property type="match status" value="1"/>
</dbReference>
<evidence type="ECO:0000313" key="3">
    <source>
        <dbReference type="Proteomes" id="UP000799767"/>
    </source>
</evidence>
<dbReference type="InterPro" id="IPR025714">
    <property type="entry name" value="Methyltranfer_dom"/>
</dbReference>
<dbReference type="PANTHER" id="PTHR43861">
    <property type="entry name" value="TRANS-ACONITATE 2-METHYLTRANSFERASE-RELATED"/>
    <property type="match status" value="1"/>
</dbReference>
<dbReference type="GO" id="GO:0008168">
    <property type="term" value="F:methyltransferase activity"/>
    <property type="evidence" value="ECO:0007669"/>
    <property type="project" value="UniProtKB-KW"/>
</dbReference>
<dbReference type="Pfam" id="PF13847">
    <property type="entry name" value="Methyltransf_31"/>
    <property type="match status" value="1"/>
</dbReference>
<organism evidence="2 3">
    <name type="scientific">Neohortaea acidophila</name>
    <dbReference type="NCBI Taxonomy" id="245834"/>
    <lineage>
        <taxon>Eukaryota</taxon>
        <taxon>Fungi</taxon>
        <taxon>Dikarya</taxon>
        <taxon>Ascomycota</taxon>
        <taxon>Pezizomycotina</taxon>
        <taxon>Dothideomycetes</taxon>
        <taxon>Dothideomycetidae</taxon>
        <taxon>Mycosphaerellales</taxon>
        <taxon>Teratosphaeriaceae</taxon>
        <taxon>Neohortaea</taxon>
    </lineage>
</organism>
<dbReference type="PANTHER" id="PTHR43861:SF1">
    <property type="entry name" value="TRANS-ACONITATE 2-METHYLTRANSFERASE"/>
    <property type="match status" value="1"/>
</dbReference>
<dbReference type="EMBL" id="MU001639">
    <property type="protein sequence ID" value="KAF2480406.1"/>
    <property type="molecule type" value="Genomic_DNA"/>
</dbReference>
<proteinExistence type="predicted"/>
<dbReference type="GO" id="GO:0032259">
    <property type="term" value="P:methylation"/>
    <property type="evidence" value="ECO:0007669"/>
    <property type="project" value="UniProtKB-KW"/>
</dbReference>
<dbReference type="Gene3D" id="3.40.50.150">
    <property type="entry name" value="Vaccinia Virus protein VP39"/>
    <property type="match status" value="1"/>
</dbReference>
<evidence type="ECO:0000259" key="1">
    <source>
        <dbReference type="Pfam" id="PF13847"/>
    </source>
</evidence>
<name>A0A6A6PKS6_9PEZI</name>
<keyword evidence="2" id="KW-0808">Transferase</keyword>
<sequence length="250" mass="26980">MGQIFGARTAKEHAAHLVPYVQSHHHILDVGCGLGSITADLANLVPQGEVIGLDPNPKTTEAAKEAAAAKGIANITFVDGDAHDLARYESASFDIVHAHQVVQYFHTPVKALTEMRRVLKPGGILALRTSNHLTLWPTDPTLEKEQAWFAEFVKARGGNVGAGWYLHTLVNQADFAWKEIRIGSACWEFSGPDGLAAWRAGTVGSARASLMGAGYGTAEEHDEIARAHVRMCERGDARVIGLDTTILARK</sequence>
<accession>A0A6A6PKS6</accession>
<dbReference type="OrthoDB" id="10017101at2759"/>
<dbReference type="SUPFAM" id="SSF53335">
    <property type="entry name" value="S-adenosyl-L-methionine-dependent methyltransferases"/>
    <property type="match status" value="1"/>
</dbReference>
<keyword evidence="3" id="KW-1185">Reference proteome</keyword>